<feature type="region of interest" description="Disordered" evidence="7">
    <location>
        <begin position="375"/>
        <end position="417"/>
    </location>
</feature>
<dbReference type="Proteomes" id="UP001363151">
    <property type="component" value="Unassembled WGS sequence"/>
</dbReference>
<feature type="compositionally biased region" description="Basic and acidic residues" evidence="7">
    <location>
        <begin position="1909"/>
        <end position="1928"/>
    </location>
</feature>
<feature type="compositionally biased region" description="Low complexity" evidence="7">
    <location>
        <begin position="1120"/>
        <end position="1132"/>
    </location>
</feature>
<comment type="caution">
    <text evidence="9">The sequence shown here is derived from an EMBL/GenBank/DDBJ whole genome shotgun (WGS) entry which is preliminary data.</text>
</comment>
<keyword evidence="5 6" id="KW-0505">Motor protein</keyword>
<feature type="binding site" evidence="6">
    <location>
        <begin position="98"/>
        <end position="105"/>
    </location>
    <ligand>
        <name>ATP</name>
        <dbReference type="ChEBI" id="CHEBI:30616"/>
    </ligand>
</feature>
<protein>
    <recommendedName>
        <fullName evidence="8">Kinesin motor domain-containing protein</fullName>
    </recommendedName>
</protein>
<evidence type="ECO:0000256" key="2">
    <source>
        <dbReference type="ARBA" id="ARBA00022741"/>
    </source>
</evidence>
<comment type="similarity">
    <text evidence="6">Belongs to the TRAFAC class myosin-kinesin ATPase superfamily. Kinesin family.</text>
</comment>
<evidence type="ECO:0000256" key="7">
    <source>
        <dbReference type="SAM" id="MobiDB-lite"/>
    </source>
</evidence>
<dbReference type="CDD" id="cd00106">
    <property type="entry name" value="KISc"/>
    <property type="match status" value="1"/>
</dbReference>
<gene>
    <name evidence="9" type="ORF">SO694_00041036</name>
</gene>
<name>A0ABR1G6H3_AURAN</name>
<sequence>MEHVRVVARIRPEPAGSRDPLCLSATSAQCVDVVEPEELRSSKSPVPRSHRCEPEKKKSFAVDSALGPRSRQDDVYEHVRPLALSVVDGYNATVFAYGHTGSGKTHTMTGTAQEPGVTPRAVRDVFGAIERAARRESAVFLVHVSYVELYNNVFRNLLEDRHDHAPSQGKIEIRESRDSGIFLGGPPNLKVPVKSERDVRDLVAFGDRQRQYASTNCNEHSSRSHCVLTLHVESRWTESNRHSCRLGKLNLVDLAGSERVAVSGAEGETLVEAQNINLSLALLGDVLAALSRNATRPKSQSPRPPEPVPYRNSKLTHLLKDSLGGNSKTLMITNLRAHRDYYRQSLVSLMYASRARKITNATRVNVDSGATANASSLRAATTHPSSSSSSSSSSESDGDKSYDSDAPGLLRTKRRSREAPTACVDVVEATAADVSDLGMDVLGVELIDAAEKARADATRRETYYGLKDGKGDVPRRDRVKALHLASNAAHAILELRATSGYEVDTLLKGDELEDLVQALYDCRGRSKTKEFDGAIRSATAALALSVTTRDTRVDPKYVVDALKRMEISAKDPAAMLASAHVVLNASRTFGEHAANALLRRKPFSKICGFFAADATPPTVLAVLARALANLADLAHREAPAAPAAPRAISFERLGVHRGPSVASSHSGVDTLPTASLSNDGDESAPDALLAPELRRQIERVFDAQWFGSGDARRAFKMAAGGNAQHWGAWHAKTLAPAVLGAATYMLVVVRPVTAGWRTDVLVYLLVATCRLLRRFANGGDVDALRAFADRGVLALCVDVAKNACKRSGARTKAGRVLLRAGNDRRNAPRLSEVAPDAALDAEAPGGVMALAKEVLKKHADRADDAALTQPRRELLEALWRLARHDRDTRAASATDALPRTSTGVVLVLDRLMRCDYGQRHTRADAAGTADARGKLAAAAAWLLFWLLATSPRHLDCLAKTRAQGAGRLVRACVAGLDASRNGLVAEAALFALQKVAASRPGARVAIAEAAGKTLADLLDGDRGRKHRRLALHVLLNVSVDRRAVAPLARFALLPLVNVATGPEDDVDGETREFACSVLANVSRDKACAHLIYLHKLDIGFAPARLEEPDIIQTHVDEPLGAPSPGATPSTTPAKKRAAVTSPQVLAAPHDRRRLAFDDRRLEMKSGVSYGDWLRAAFPAEEHRLSSRRNPALLASRSPSEAFLRHPGRAATQWAKGPQALWEPSEGGGDVEEIFFVRSIHESTARLLAKTEQEERPRSAPRIARPRVGSHRIGPCGALGSCATRDGEDPWSPLVETALSDTTRRHPDAIVDKPTHTFAEGAAGGIFWDLRQKRDAHLCAFKHVVGSRVGEQFPSYVFEGDDGRGRAYHLHHASKLSSEVLEPGPWPRPAPPKHWDDGDGAFDDLQAMAVPGVEPLANDSFLRFPDPPRCPVVTKHHMPHLKTFALIRGKEGHIPWGQLPRYSIHMLVEKKDPPPPMERKRSLKLAKASTWKLEESIFAPRRKDCDAKAFLNDQAIHDKMMAQDLKLCAAMPRYPVRYPKFVARLAGNRPDGAGSDAVDAALREHLSPMYHMICNAMEYYGYRTTNDDPFDMAANAYGAFLKDARLVDDRRVTTEVAQRIFVQVNVEIGGDRKLNAANDDNALMRHEFVEAIFRLTAAKYDLEARSAAAPDHAAEFVEDALHSMLRDHLLHLPWECLHDSDAFRTELLYTEAVDGALLKHRKVLRDLYDVYSALAPTAGRHNFRPQEWNTFLEVGGVFSNNGFSKPDALYAFIFSRMRHLDETQPRFRSLTWVSFLEAIVRVAAAFPLPSEASMRGVGATQLAEFYEHLTHHVDAAGGDAIAKIRACLEDDRSRPLHDRVALLLVYVLQNHAIEYRGVMKTKTSTLKLNYLTEPQKQRWLTVNATRTRRVDVESRANDADKKRGNRSREGSPAGSRAASPTNAGGAGKKLAEGMTAVEARAILDRAFDDRALGGVPPVEIG</sequence>
<dbReference type="InterPro" id="IPR001752">
    <property type="entry name" value="Kinesin_motor_dom"/>
</dbReference>
<proteinExistence type="inferred from homology"/>
<dbReference type="PROSITE" id="PS50067">
    <property type="entry name" value="KINESIN_MOTOR_2"/>
    <property type="match status" value="1"/>
</dbReference>
<reference evidence="9 10" key="1">
    <citation type="submission" date="2024-03" db="EMBL/GenBank/DDBJ databases">
        <title>Aureococcus anophagefferens CCMP1851 and Kratosvirus quantuckense: Draft genome of a second virus-susceptible host strain in the model system.</title>
        <authorList>
            <person name="Chase E."/>
            <person name="Truchon A.R."/>
            <person name="Schepens W."/>
            <person name="Wilhelm S.W."/>
        </authorList>
    </citation>
    <scope>NUCLEOTIDE SEQUENCE [LARGE SCALE GENOMIC DNA]</scope>
    <source>
        <strain evidence="9 10">CCMP1851</strain>
    </source>
</reference>
<feature type="region of interest" description="Disordered" evidence="7">
    <location>
        <begin position="1117"/>
        <end position="1142"/>
    </location>
</feature>
<feature type="region of interest" description="Disordered" evidence="7">
    <location>
        <begin position="659"/>
        <end position="684"/>
    </location>
</feature>
<organism evidence="9 10">
    <name type="scientific">Aureococcus anophagefferens</name>
    <name type="common">Harmful bloom alga</name>
    <dbReference type="NCBI Taxonomy" id="44056"/>
    <lineage>
        <taxon>Eukaryota</taxon>
        <taxon>Sar</taxon>
        <taxon>Stramenopiles</taxon>
        <taxon>Ochrophyta</taxon>
        <taxon>Pelagophyceae</taxon>
        <taxon>Pelagomonadales</taxon>
        <taxon>Pelagomonadaceae</taxon>
        <taxon>Aureococcus</taxon>
    </lineage>
</organism>
<feature type="region of interest" description="Disordered" evidence="7">
    <location>
        <begin position="293"/>
        <end position="312"/>
    </location>
</feature>
<dbReference type="Gene3D" id="3.40.850.10">
    <property type="entry name" value="Kinesin motor domain"/>
    <property type="match status" value="1"/>
</dbReference>
<dbReference type="PROSITE" id="PS00411">
    <property type="entry name" value="KINESIN_MOTOR_1"/>
    <property type="match status" value="1"/>
</dbReference>
<evidence type="ECO:0000256" key="5">
    <source>
        <dbReference type="ARBA" id="ARBA00023175"/>
    </source>
</evidence>
<dbReference type="InterPro" id="IPR019821">
    <property type="entry name" value="Kinesin_motor_CS"/>
</dbReference>
<keyword evidence="1" id="KW-0493">Microtubule</keyword>
<dbReference type="EMBL" id="JBBJCI010000086">
    <property type="protein sequence ID" value="KAK7248768.1"/>
    <property type="molecule type" value="Genomic_DNA"/>
</dbReference>
<keyword evidence="2 6" id="KW-0547">Nucleotide-binding</keyword>
<evidence type="ECO:0000313" key="9">
    <source>
        <dbReference type="EMBL" id="KAK7248768.1"/>
    </source>
</evidence>
<evidence type="ECO:0000259" key="8">
    <source>
        <dbReference type="PROSITE" id="PS50067"/>
    </source>
</evidence>
<feature type="compositionally biased region" description="Basic and acidic residues" evidence="7">
    <location>
        <begin position="50"/>
        <end position="60"/>
    </location>
</feature>
<dbReference type="PANTHER" id="PTHR47968:SF36">
    <property type="entry name" value="KINESIN HEAVY CHAIN ISOFORM X1"/>
    <property type="match status" value="1"/>
</dbReference>
<evidence type="ECO:0000256" key="4">
    <source>
        <dbReference type="ARBA" id="ARBA00023054"/>
    </source>
</evidence>
<dbReference type="SUPFAM" id="SSF48371">
    <property type="entry name" value="ARM repeat"/>
    <property type="match status" value="1"/>
</dbReference>
<evidence type="ECO:0000313" key="10">
    <source>
        <dbReference type="Proteomes" id="UP001363151"/>
    </source>
</evidence>
<dbReference type="SMART" id="SM00129">
    <property type="entry name" value="KISc"/>
    <property type="match status" value="1"/>
</dbReference>
<keyword evidence="10" id="KW-1185">Reference proteome</keyword>
<feature type="compositionally biased region" description="Polar residues" evidence="7">
    <location>
        <begin position="375"/>
        <end position="384"/>
    </location>
</feature>
<evidence type="ECO:0000256" key="6">
    <source>
        <dbReference type="PROSITE-ProRule" id="PRU00283"/>
    </source>
</evidence>
<evidence type="ECO:0000256" key="1">
    <source>
        <dbReference type="ARBA" id="ARBA00022701"/>
    </source>
</evidence>
<dbReference type="InterPro" id="IPR016024">
    <property type="entry name" value="ARM-type_fold"/>
</dbReference>
<keyword evidence="3 6" id="KW-0067">ATP-binding</keyword>
<dbReference type="PRINTS" id="PR00380">
    <property type="entry name" value="KINESINHEAVY"/>
</dbReference>
<feature type="region of interest" description="Disordered" evidence="7">
    <location>
        <begin position="1909"/>
        <end position="1949"/>
    </location>
</feature>
<feature type="region of interest" description="Disordered" evidence="7">
    <location>
        <begin position="36"/>
        <end position="66"/>
    </location>
</feature>
<feature type="compositionally biased region" description="Low complexity" evidence="7">
    <location>
        <begin position="385"/>
        <end position="395"/>
    </location>
</feature>
<dbReference type="Gene3D" id="1.25.10.10">
    <property type="entry name" value="Leucine-rich Repeat Variant"/>
    <property type="match status" value="1"/>
</dbReference>
<dbReference type="InterPro" id="IPR011989">
    <property type="entry name" value="ARM-like"/>
</dbReference>
<dbReference type="InterPro" id="IPR027417">
    <property type="entry name" value="P-loop_NTPase"/>
</dbReference>
<dbReference type="InterPro" id="IPR027640">
    <property type="entry name" value="Kinesin-like_fam"/>
</dbReference>
<dbReference type="InterPro" id="IPR036961">
    <property type="entry name" value="Kinesin_motor_dom_sf"/>
</dbReference>
<accession>A0ABR1G6H3</accession>
<keyword evidence="4" id="KW-0175">Coiled coil</keyword>
<feature type="compositionally biased region" description="Polar residues" evidence="7">
    <location>
        <begin position="661"/>
        <end position="678"/>
    </location>
</feature>
<evidence type="ECO:0000256" key="3">
    <source>
        <dbReference type="ARBA" id="ARBA00022840"/>
    </source>
</evidence>
<dbReference type="SUPFAM" id="SSF52540">
    <property type="entry name" value="P-loop containing nucleoside triphosphate hydrolases"/>
    <property type="match status" value="1"/>
</dbReference>
<dbReference type="Pfam" id="PF00225">
    <property type="entry name" value="Kinesin"/>
    <property type="match status" value="1"/>
</dbReference>
<feature type="domain" description="Kinesin motor" evidence="8">
    <location>
        <begin position="3"/>
        <end position="358"/>
    </location>
</feature>
<dbReference type="PANTHER" id="PTHR47968">
    <property type="entry name" value="CENTROMERE PROTEIN E"/>
    <property type="match status" value="1"/>
</dbReference>